<dbReference type="Proteomes" id="UP000011648">
    <property type="component" value="Unassembled WGS sequence"/>
</dbReference>
<name>M0A0I7_9EURY</name>
<comment type="caution">
    <text evidence="2">The sequence shown here is derived from an EMBL/GenBank/DDBJ whole genome shotgun (WGS) entry which is preliminary data.</text>
</comment>
<dbReference type="InterPro" id="IPR000485">
    <property type="entry name" value="AsnC-type_HTH_dom"/>
</dbReference>
<dbReference type="Gene3D" id="1.10.10.10">
    <property type="entry name" value="Winged helix-like DNA-binding domain superfamily/Winged helix DNA-binding domain"/>
    <property type="match status" value="1"/>
</dbReference>
<dbReference type="EMBL" id="AOIL01000042">
    <property type="protein sequence ID" value="ELY90888.1"/>
    <property type="molecule type" value="Genomic_DNA"/>
</dbReference>
<evidence type="ECO:0000313" key="3">
    <source>
        <dbReference type="Proteomes" id="UP000011648"/>
    </source>
</evidence>
<dbReference type="InterPro" id="IPR040624">
    <property type="entry name" value="HalOD1"/>
</dbReference>
<evidence type="ECO:0000313" key="2">
    <source>
        <dbReference type="EMBL" id="ELY90888.1"/>
    </source>
</evidence>
<reference evidence="2 3" key="1">
    <citation type="journal article" date="2014" name="PLoS Genet.">
        <title>Phylogenetically driven sequencing of extremely halophilic archaea reveals strategies for static and dynamic osmo-response.</title>
        <authorList>
            <person name="Becker E.A."/>
            <person name="Seitzer P.M."/>
            <person name="Tritt A."/>
            <person name="Larsen D."/>
            <person name="Krusor M."/>
            <person name="Yao A.I."/>
            <person name="Wu D."/>
            <person name="Madern D."/>
            <person name="Eisen J.A."/>
            <person name="Darling A.E."/>
            <person name="Facciotti M.T."/>
        </authorList>
    </citation>
    <scope>NUCLEOTIDE SEQUENCE [LARGE SCALE GENOMIC DNA]</scope>
    <source>
        <strain evidence="2 3">DSM 12281</strain>
    </source>
</reference>
<organism evidence="2 3">
    <name type="scientific">Natrialba taiwanensis DSM 12281</name>
    <dbReference type="NCBI Taxonomy" id="1230458"/>
    <lineage>
        <taxon>Archaea</taxon>
        <taxon>Methanobacteriati</taxon>
        <taxon>Methanobacteriota</taxon>
        <taxon>Stenosarchaea group</taxon>
        <taxon>Halobacteria</taxon>
        <taxon>Halobacteriales</taxon>
        <taxon>Natrialbaceae</taxon>
        <taxon>Natrialba</taxon>
    </lineage>
</organism>
<dbReference type="InterPro" id="IPR036388">
    <property type="entry name" value="WH-like_DNA-bd_sf"/>
</dbReference>
<gene>
    <name evidence="2" type="ORF">C484_11711</name>
</gene>
<protein>
    <recommendedName>
        <fullName evidence="1">HTH asnC-type domain-containing protein</fullName>
    </recommendedName>
</protein>
<proteinExistence type="predicted"/>
<keyword evidence="3" id="KW-1185">Reference proteome</keyword>
<feature type="domain" description="HTH asnC-type" evidence="1">
    <location>
        <begin position="1"/>
        <end position="34"/>
    </location>
</feature>
<accession>M0A0I7</accession>
<dbReference type="PATRIC" id="fig|1230458.4.peg.2352"/>
<dbReference type="AlphaFoldDB" id="M0A0I7"/>
<sequence length="103" mass="11200">MSAGTVRNRIDRLEEQGVLEGYIPDIDYETAGFGLHILFTCTSETQPTTELPPLYETIDPAAITGLFGSTPTHSRPTGRLTFDYCGYRIAVEARGSISITPCG</sequence>
<dbReference type="GO" id="GO:0043565">
    <property type="term" value="F:sequence-specific DNA binding"/>
    <property type="evidence" value="ECO:0007669"/>
    <property type="project" value="InterPro"/>
</dbReference>
<dbReference type="Pfam" id="PF18545">
    <property type="entry name" value="HalOD1"/>
    <property type="match status" value="1"/>
</dbReference>
<evidence type="ECO:0000259" key="1">
    <source>
        <dbReference type="PROSITE" id="PS50956"/>
    </source>
</evidence>
<dbReference type="PROSITE" id="PS50956">
    <property type="entry name" value="HTH_ASNC_2"/>
    <property type="match status" value="1"/>
</dbReference>